<sequence length="49" mass="5391">MFSPVRSTSEHGLFPIALERARPVSYSARAITVVFGSRKGSVRGTELRI</sequence>
<evidence type="ECO:0000313" key="1">
    <source>
        <dbReference type="EMBL" id="PWZ30411.1"/>
    </source>
</evidence>
<dbReference type="Proteomes" id="UP000251960">
    <property type="component" value="Chromosome 3"/>
</dbReference>
<comment type="caution">
    <text evidence="1">The sequence shown here is derived from an EMBL/GenBank/DDBJ whole genome shotgun (WGS) entry which is preliminary data.</text>
</comment>
<proteinExistence type="predicted"/>
<gene>
    <name evidence="1" type="ORF">Zm00014a_009167</name>
</gene>
<dbReference type="AlphaFoldDB" id="A0A3L6FDL4"/>
<name>A0A3L6FDL4_MAIZE</name>
<accession>A0A3L6FDL4</accession>
<dbReference type="EMBL" id="NCVQ01000004">
    <property type="protein sequence ID" value="PWZ30411.1"/>
    <property type="molecule type" value="Genomic_DNA"/>
</dbReference>
<organism evidence="1">
    <name type="scientific">Zea mays</name>
    <name type="common">Maize</name>
    <dbReference type="NCBI Taxonomy" id="4577"/>
    <lineage>
        <taxon>Eukaryota</taxon>
        <taxon>Viridiplantae</taxon>
        <taxon>Streptophyta</taxon>
        <taxon>Embryophyta</taxon>
        <taxon>Tracheophyta</taxon>
        <taxon>Spermatophyta</taxon>
        <taxon>Magnoliopsida</taxon>
        <taxon>Liliopsida</taxon>
        <taxon>Poales</taxon>
        <taxon>Poaceae</taxon>
        <taxon>PACMAD clade</taxon>
        <taxon>Panicoideae</taxon>
        <taxon>Andropogonodae</taxon>
        <taxon>Andropogoneae</taxon>
        <taxon>Tripsacinae</taxon>
        <taxon>Zea</taxon>
    </lineage>
</organism>
<reference evidence="1" key="1">
    <citation type="journal article" date="2018" name="Nat. Genet.">
        <title>Extensive intraspecific gene order and gene structural variations between Mo17 and other maize genomes.</title>
        <authorList>
            <person name="Sun S."/>
            <person name="Zhou Y."/>
            <person name="Chen J."/>
            <person name="Shi J."/>
            <person name="Zhao H."/>
            <person name="Zhao H."/>
            <person name="Song W."/>
            <person name="Zhang M."/>
            <person name="Cui Y."/>
            <person name="Dong X."/>
            <person name="Liu H."/>
            <person name="Ma X."/>
            <person name="Jiao Y."/>
            <person name="Wang B."/>
            <person name="Wei X."/>
            <person name="Stein J.C."/>
            <person name="Glaubitz J.C."/>
            <person name="Lu F."/>
            <person name="Yu G."/>
            <person name="Liang C."/>
            <person name="Fengler K."/>
            <person name="Li B."/>
            <person name="Rafalski A."/>
            <person name="Schnable P.S."/>
            <person name="Ware D.H."/>
            <person name="Buckler E.S."/>
            <person name="Lai J."/>
        </authorList>
    </citation>
    <scope>NUCLEOTIDE SEQUENCE [LARGE SCALE GENOMIC DNA]</scope>
    <source>
        <tissue evidence="1">Seedling</tissue>
    </source>
</reference>
<protein>
    <submittedName>
        <fullName evidence="1">Uncharacterized protein</fullName>
    </submittedName>
</protein>